<dbReference type="Proteomes" id="UP001066276">
    <property type="component" value="Chromosome 2_2"/>
</dbReference>
<gene>
    <name evidence="2" type="ORF">NDU88_000392</name>
</gene>
<sequence>MHRLKRRAEGKEMGSETVETVENREHNAQISSGGQKEKEMRSEMVETVETGNTMHRLKRRAEGKEMGSETVETVENREHNAQISSGGQKEKEMRSETVETGNTMNRLKRRTEGKEMGSETVENRRQCAD</sequence>
<reference evidence="2" key="1">
    <citation type="journal article" date="2022" name="bioRxiv">
        <title>Sequencing and chromosome-scale assembly of the giantPleurodeles waltlgenome.</title>
        <authorList>
            <person name="Brown T."/>
            <person name="Elewa A."/>
            <person name="Iarovenko S."/>
            <person name="Subramanian E."/>
            <person name="Araus A.J."/>
            <person name="Petzold A."/>
            <person name="Susuki M."/>
            <person name="Suzuki K.-i.T."/>
            <person name="Hayashi T."/>
            <person name="Toyoda A."/>
            <person name="Oliveira C."/>
            <person name="Osipova E."/>
            <person name="Leigh N.D."/>
            <person name="Simon A."/>
            <person name="Yun M.H."/>
        </authorList>
    </citation>
    <scope>NUCLEOTIDE SEQUENCE</scope>
    <source>
        <strain evidence="2">20211129_DDA</strain>
        <tissue evidence="2">Liver</tissue>
    </source>
</reference>
<feature type="compositionally biased region" description="Basic and acidic residues" evidence="1">
    <location>
        <begin position="110"/>
        <end position="129"/>
    </location>
</feature>
<keyword evidence="3" id="KW-1185">Reference proteome</keyword>
<feature type="compositionally biased region" description="Basic and acidic residues" evidence="1">
    <location>
        <begin position="35"/>
        <end position="44"/>
    </location>
</feature>
<dbReference type="AlphaFoldDB" id="A0AAV7UPV7"/>
<name>A0AAV7UPV7_PLEWA</name>
<organism evidence="2 3">
    <name type="scientific">Pleurodeles waltl</name>
    <name type="common">Iberian ribbed newt</name>
    <dbReference type="NCBI Taxonomy" id="8319"/>
    <lineage>
        <taxon>Eukaryota</taxon>
        <taxon>Metazoa</taxon>
        <taxon>Chordata</taxon>
        <taxon>Craniata</taxon>
        <taxon>Vertebrata</taxon>
        <taxon>Euteleostomi</taxon>
        <taxon>Amphibia</taxon>
        <taxon>Batrachia</taxon>
        <taxon>Caudata</taxon>
        <taxon>Salamandroidea</taxon>
        <taxon>Salamandridae</taxon>
        <taxon>Pleurodelinae</taxon>
        <taxon>Pleurodeles</taxon>
    </lineage>
</organism>
<feature type="region of interest" description="Disordered" evidence="1">
    <location>
        <begin position="1"/>
        <end position="129"/>
    </location>
</feature>
<accession>A0AAV7UPV7</accession>
<dbReference type="EMBL" id="JANPWB010000004">
    <property type="protein sequence ID" value="KAJ1191075.1"/>
    <property type="molecule type" value="Genomic_DNA"/>
</dbReference>
<evidence type="ECO:0000313" key="3">
    <source>
        <dbReference type="Proteomes" id="UP001066276"/>
    </source>
</evidence>
<comment type="caution">
    <text evidence="2">The sequence shown here is derived from an EMBL/GenBank/DDBJ whole genome shotgun (WGS) entry which is preliminary data.</text>
</comment>
<proteinExistence type="predicted"/>
<protein>
    <submittedName>
        <fullName evidence="2">Uncharacterized protein</fullName>
    </submittedName>
</protein>
<evidence type="ECO:0000256" key="1">
    <source>
        <dbReference type="SAM" id="MobiDB-lite"/>
    </source>
</evidence>
<feature type="compositionally biased region" description="Basic and acidic residues" evidence="1">
    <location>
        <begin position="88"/>
        <end position="97"/>
    </location>
</feature>
<evidence type="ECO:0000313" key="2">
    <source>
        <dbReference type="EMBL" id="KAJ1191075.1"/>
    </source>
</evidence>